<dbReference type="InterPro" id="IPR010982">
    <property type="entry name" value="Lambda_DNA-bd_dom_sf"/>
</dbReference>
<evidence type="ECO:0000256" key="1">
    <source>
        <dbReference type="ARBA" id="ARBA00023125"/>
    </source>
</evidence>
<dbReference type="CDD" id="cd00093">
    <property type="entry name" value="HTH_XRE"/>
    <property type="match status" value="1"/>
</dbReference>
<evidence type="ECO:0000313" key="4">
    <source>
        <dbReference type="Proteomes" id="UP000473681"/>
    </source>
</evidence>
<organism evidence="3 4">
    <name type="scientific">Clostridium botulinum</name>
    <dbReference type="NCBI Taxonomy" id="1491"/>
    <lineage>
        <taxon>Bacteria</taxon>
        <taxon>Bacillati</taxon>
        <taxon>Bacillota</taxon>
        <taxon>Clostridia</taxon>
        <taxon>Eubacteriales</taxon>
        <taxon>Clostridiaceae</taxon>
        <taxon>Clostridium</taxon>
    </lineage>
</organism>
<accession>A0A846JNG0</accession>
<gene>
    <name evidence="3" type="ORF">FDB51_06025</name>
</gene>
<evidence type="ECO:0000259" key="2">
    <source>
        <dbReference type="PROSITE" id="PS50943"/>
    </source>
</evidence>
<dbReference type="PROSITE" id="PS50943">
    <property type="entry name" value="HTH_CROC1"/>
    <property type="match status" value="1"/>
</dbReference>
<dbReference type="Pfam" id="PF01381">
    <property type="entry name" value="HTH_3"/>
    <property type="match status" value="1"/>
</dbReference>
<sequence length="64" mass="7571">MYKLKSERVAQGIKQKDFAEQLGITPQYLNSIENKKTEPRRDLMIKISKLLNVTVQELFFKNEK</sequence>
<evidence type="ECO:0000313" key="3">
    <source>
        <dbReference type="EMBL" id="NFN34700.1"/>
    </source>
</evidence>
<name>A0A846JNG0_CLOBO</name>
<dbReference type="GO" id="GO:0003677">
    <property type="term" value="F:DNA binding"/>
    <property type="evidence" value="ECO:0007669"/>
    <property type="project" value="UniProtKB-KW"/>
</dbReference>
<protein>
    <submittedName>
        <fullName evidence="3">Helix-turn-helix transcriptional regulator</fullName>
    </submittedName>
</protein>
<feature type="domain" description="HTH cro/C1-type" evidence="2">
    <location>
        <begin position="4"/>
        <end position="58"/>
    </location>
</feature>
<dbReference type="AlphaFoldDB" id="A0A846JNG0"/>
<dbReference type="SMART" id="SM00530">
    <property type="entry name" value="HTH_XRE"/>
    <property type="match status" value="1"/>
</dbReference>
<dbReference type="Proteomes" id="UP000473681">
    <property type="component" value="Unassembled WGS sequence"/>
</dbReference>
<reference evidence="3 4" key="1">
    <citation type="submission" date="2019-04" db="EMBL/GenBank/DDBJ databases">
        <title>Genome sequencing of Clostridium botulinum Groups I-IV and Clostridium butyricum.</title>
        <authorList>
            <person name="Brunt J."/>
            <person name="Van Vliet A.H.M."/>
            <person name="Stringer S.C."/>
            <person name="Carter A.T."/>
            <person name="Peck M.W."/>
        </authorList>
    </citation>
    <scope>NUCLEOTIDE SEQUENCE [LARGE SCALE GENOMIC DNA]</scope>
    <source>
        <strain evidence="3 4">CB-K-33E</strain>
    </source>
</reference>
<dbReference type="SUPFAM" id="SSF47413">
    <property type="entry name" value="lambda repressor-like DNA-binding domains"/>
    <property type="match status" value="1"/>
</dbReference>
<proteinExistence type="predicted"/>
<dbReference type="PANTHER" id="PTHR46558">
    <property type="entry name" value="TRACRIPTIONAL REGULATORY PROTEIN-RELATED-RELATED"/>
    <property type="match status" value="1"/>
</dbReference>
<dbReference type="RefSeq" id="WP_053342789.1">
    <property type="nucleotide sequence ID" value="NZ_CP070936.1"/>
</dbReference>
<dbReference type="Gene3D" id="1.10.260.40">
    <property type="entry name" value="lambda repressor-like DNA-binding domains"/>
    <property type="match status" value="1"/>
</dbReference>
<dbReference type="PANTHER" id="PTHR46558:SF4">
    <property type="entry name" value="DNA-BIDING PHAGE PROTEIN"/>
    <property type="match status" value="1"/>
</dbReference>
<dbReference type="InterPro" id="IPR001387">
    <property type="entry name" value="Cro/C1-type_HTH"/>
</dbReference>
<keyword evidence="1" id="KW-0238">DNA-binding</keyword>
<dbReference type="EMBL" id="SWVK01000006">
    <property type="protein sequence ID" value="NFN34700.1"/>
    <property type="molecule type" value="Genomic_DNA"/>
</dbReference>
<comment type="caution">
    <text evidence="3">The sequence shown here is derived from an EMBL/GenBank/DDBJ whole genome shotgun (WGS) entry which is preliminary data.</text>
</comment>
<dbReference type="OrthoDB" id="1859224at2"/>